<name>A0AAP5MAH3_9CYAN</name>
<evidence type="ECO:0000259" key="2">
    <source>
        <dbReference type="SMART" id="SM00912"/>
    </source>
</evidence>
<dbReference type="RefSeq" id="WP_208342856.1">
    <property type="nucleotide sequence ID" value="NZ_CAWQFN010000216.1"/>
</dbReference>
<dbReference type="Pfam" id="PF05860">
    <property type="entry name" value="TPS"/>
    <property type="match status" value="1"/>
</dbReference>
<dbReference type="Gene3D" id="2.160.20.10">
    <property type="entry name" value="Single-stranded right-handed beta-helix, Pectin lyase-like"/>
    <property type="match status" value="4"/>
</dbReference>
<gene>
    <name evidence="3" type="ORF">G7B40_026725</name>
</gene>
<accession>A0AAP5MAH3</accession>
<feature type="domain" description="Filamentous haemagglutinin FhaB/tRNA nuclease CdiA-like TPS" evidence="2">
    <location>
        <begin position="32"/>
        <end position="144"/>
    </location>
</feature>
<dbReference type="EMBL" id="JAALHA020000016">
    <property type="protein sequence ID" value="MDR9898130.1"/>
    <property type="molecule type" value="Genomic_DNA"/>
</dbReference>
<feature type="chain" id="PRO_5042836525" evidence="1">
    <location>
        <begin position="28"/>
        <end position="1350"/>
    </location>
</feature>
<dbReference type="NCBIfam" id="TIGR01901">
    <property type="entry name" value="adhes_NPXG"/>
    <property type="match status" value="1"/>
</dbReference>
<reference evidence="4" key="1">
    <citation type="journal article" date="2021" name="Science">
        <title>Hunting the eagle killer: A cyanobacterial neurotoxin causes vacuolar myelinopathy.</title>
        <authorList>
            <person name="Breinlinger S."/>
            <person name="Phillips T.J."/>
            <person name="Haram B.N."/>
            <person name="Mares J."/>
            <person name="Martinez Yerena J.A."/>
            <person name="Hrouzek P."/>
            <person name="Sobotka R."/>
            <person name="Henderson W.M."/>
            <person name="Schmieder P."/>
            <person name="Williams S.M."/>
            <person name="Lauderdale J.D."/>
            <person name="Wilde H.D."/>
            <person name="Gerrin W."/>
            <person name="Kust A."/>
            <person name="Washington J.W."/>
            <person name="Wagner C."/>
            <person name="Geier B."/>
            <person name="Liebeke M."/>
            <person name="Enke H."/>
            <person name="Niedermeyer T.H.J."/>
            <person name="Wilde S.B."/>
        </authorList>
    </citation>
    <scope>NUCLEOTIDE SEQUENCE [LARGE SCALE GENOMIC DNA]</scope>
    <source>
        <strain evidence="4">Thurmond2011</strain>
    </source>
</reference>
<protein>
    <submittedName>
        <fullName evidence="3">Filamentous hemagglutinin N-terminal domain-containing protein</fullName>
    </submittedName>
</protein>
<evidence type="ECO:0000313" key="4">
    <source>
        <dbReference type="Proteomes" id="UP000667802"/>
    </source>
</evidence>
<dbReference type="Proteomes" id="UP000667802">
    <property type="component" value="Unassembled WGS sequence"/>
</dbReference>
<feature type="signal peptide" evidence="1">
    <location>
        <begin position="1"/>
        <end position="27"/>
    </location>
</feature>
<proteinExistence type="predicted"/>
<evidence type="ECO:0000313" key="3">
    <source>
        <dbReference type="EMBL" id="MDR9898130.1"/>
    </source>
</evidence>
<dbReference type="SMART" id="SM00912">
    <property type="entry name" value="Haemagg_act"/>
    <property type="match status" value="1"/>
</dbReference>
<dbReference type="InterPro" id="IPR008638">
    <property type="entry name" value="FhaB/CdiA-like_TPS"/>
</dbReference>
<sequence length="1350" mass="135998">MKQLAWQILVAGSTYLWCLFISSSVQAQITSDNTVSTNVNKTGNVLEITGGRQVGGNLFHSFQEFSVPTGSEAFFKNVTNINTVNNIISRITGGSISNIDGLIKENYGANLILINPSGINFGPNAQLDIGGSFLASTANSLKFADGTVYSAINPQVAPTLTISVPLGLQLGTNSGAIRVQGTGHNLTLDNPLFSPFNRGTTGGLKVQPGHTLALIGSGVTVDGGTLTAEGGRIELGSVGEGLVSLNPIPQGWSFGYQGLSNFQDIALSQKALADTSGLGSGSIQLQGRNISISDGSSVLIQNQGSQAAAGINVNASASLKVSGTTTDGKITSNLFTESLGTGKGGDITISTPNLTVENGAEISASTFSNAPSGNIAVNAPGSVQLTGYSPVNPARFSNIRATTFSSGNAGKLTLSTQRLTATQGGSVGSATGGSGNGGDVTVNASQLVELIGVTPGVLTPSEVTAGTGSSGNAGNVTINTPQLIVRDGGRVDASTLASGRAGNVTINAQDVEVTGNVPGSINPSLIIASGNTVDPSLQQLFRISSLPSGASGNVTINTDQLKVTDGAQITARNDGLGISGNVKINARSIFLDTEGSITADMGGRATGVKFSFFSPVTVGGTKGGDIQISSQQLLVQNGASISTSTFTNARGGDIFINSPQSMQVLGFLPTNPQALSYVGSATYGSGKSGNTNISTGDLIISNGARVGAGTFGSASGGDILVNASNSVQVLGSQPNLFVGSLLGASTFSTGNAGNVTVNTPKLVVRDGGRVDSSTTAVGTAGNVTINAKDSVEVSGVMPITFTPSLISSGATVENPITRQIFNLPDLPSGASGNVTINTNQLKVSNGGQITTSNQGTGNSGNVRITANSIVLDNGGSITSELGGTFRLGQLFFFSPITLGARKEGDITISTQQLVVQGASAISTATYTNATGGNIIINAPKSVQVIGASSFNPNALSFIGSSTTGSGNSGNVSISTGEFSLQNGGLVSASTFGSGTGGNVTINATKSVEVSGTDSSKINSSLITVSTLKSGNGGSLTINSPTVTIQDGGRIDSGANIPDVNTQRIFNLTSQPSGSSGDITINTNQLSVKNGGQVTVNNEGTGNAGILRVTASSISLDNQGSITATTRSGEGGNINLKAQSFLLRHQSQISAQAGGSGNGGNITISGSSSADSVALLEGSKINANAFKGIGGNISISTQGLFVCTADCQITSSSTLGLNGVVKIVSPETRANFEVVDLPQEVAKPEEVVAQACPAQKRQNRSQFLVTGRGGLPPQPNDSLSSEALVSFDSLPSDAEVPSTLATPTENSGSSVLPLPARSWYTNDKGVVILTAKSLTATPYISGLSSPSCHAN</sequence>
<comment type="caution">
    <text evidence="3">The sequence shown here is derived from an EMBL/GenBank/DDBJ whole genome shotgun (WGS) entry which is preliminary data.</text>
</comment>
<evidence type="ECO:0000256" key="1">
    <source>
        <dbReference type="SAM" id="SignalP"/>
    </source>
</evidence>
<keyword evidence="4" id="KW-1185">Reference proteome</keyword>
<dbReference type="SUPFAM" id="SSF51126">
    <property type="entry name" value="Pectin lyase-like"/>
    <property type="match status" value="7"/>
</dbReference>
<dbReference type="InterPro" id="IPR012334">
    <property type="entry name" value="Pectin_lyas_fold"/>
</dbReference>
<keyword evidence="1" id="KW-0732">Signal</keyword>
<dbReference type="InterPro" id="IPR011050">
    <property type="entry name" value="Pectin_lyase_fold/virulence"/>
</dbReference>
<organism evidence="3 4">
    <name type="scientific">Aetokthonos hydrillicola Thurmond2011</name>
    <dbReference type="NCBI Taxonomy" id="2712845"/>
    <lineage>
        <taxon>Bacteria</taxon>
        <taxon>Bacillati</taxon>
        <taxon>Cyanobacteriota</taxon>
        <taxon>Cyanophyceae</taxon>
        <taxon>Nostocales</taxon>
        <taxon>Hapalosiphonaceae</taxon>
        <taxon>Aetokthonos</taxon>
    </lineage>
</organism>